<gene>
    <name evidence="1" type="ORF">DY000_02040814</name>
</gene>
<sequence length="56" mass="6082">MFHRHGGGNGGCNRSGFVWLVGCSPQPVISVRIKQLSPSHFDLKLMVEDYGGVRPG</sequence>
<evidence type="ECO:0008006" key="3">
    <source>
        <dbReference type="Google" id="ProtNLM"/>
    </source>
</evidence>
<evidence type="ECO:0000313" key="2">
    <source>
        <dbReference type="Proteomes" id="UP000266723"/>
    </source>
</evidence>
<reference evidence="1 2" key="1">
    <citation type="journal article" date="2020" name="BMC Genomics">
        <title>Intraspecific diversification of the crop wild relative Brassica cretica Lam. using demographic model selection.</title>
        <authorList>
            <person name="Kioukis A."/>
            <person name="Michalopoulou V.A."/>
            <person name="Briers L."/>
            <person name="Pirintsos S."/>
            <person name="Studholme D.J."/>
            <person name="Pavlidis P."/>
            <person name="Sarris P.F."/>
        </authorList>
    </citation>
    <scope>NUCLEOTIDE SEQUENCE [LARGE SCALE GENOMIC DNA]</scope>
    <source>
        <strain evidence="2">cv. PFS-1207/04</strain>
    </source>
</reference>
<dbReference type="EMBL" id="QGKV02001507">
    <property type="protein sequence ID" value="KAF3532651.1"/>
    <property type="molecule type" value="Genomic_DNA"/>
</dbReference>
<accession>A0ABQ7BL71</accession>
<keyword evidence="2" id="KW-1185">Reference proteome</keyword>
<name>A0ABQ7BL71_BRACR</name>
<evidence type="ECO:0000313" key="1">
    <source>
        <dbReference type="EMBL" id="KAF3532651.1"/>
    </source>
</evidence>
<protein>
    <recommendedName>
        <fullName evidence="3">Expansin-like EG45 domain-containing protein</fullName>
    </recommendedName>
</protein>
<organism evidence="1 2">
    <name type="scientific">Brassica cretica</name>
    <name type="common">Mustard</name>
    <dbReference type="NCBI Taxonomy" id="69181"/>
    <lineage>
        <taxon>Eukaryota</taxon>
        <taxon>Viridiplantae</taxon>
        <taxon>Streptophyta</taxon>
        <taxon>Embryophyta</taxon>
        <taxon>Tracheophyta</taxon>
        <taxon>Spermatophyta</taxon>
        <taxon>Magnoliopsida</taxon>
        <taxon>eudicotyledons</taxon>
        <taxon>Gunneridae</taxon>
        <taxon>Pentapetalae</taxon>
        <taxon>rosids</taxon>
        <taxon>malvids</taxon>
        <taxon>Brassicales</taxon>
        <taxon>Brassicaceae</taxon>
        <taxon>Brassiceae</taxon>
        <taxon>Brassica</taxon>
    </lineage>
</organism>
<proteinExistence type="predicted"/>
<comment type="caution">
    <text evidence="1">The sequence shown here is derived from an EMBL/GenBank/DDBJ whole genome shotgun (WGS) entry which is preliminary data.</text>
</comment>
<dbReference type="Proteomes" id="UP000266723">
    <property type="component" value="Unassembled WGS sequence"/>
</dbReference>